<dbReference type="Pfam" id="PF01553">
    <property type="entry name" value="Acyltransferase"/>
    <property type="match status" value="1"/>
</dbReference>
<keyword evidence="4" id="KW-0472">Membrane</keyword>
<evidence type="ECO:0000256" key="3">
    <source>
        <dbReference type="ARBA" id="ARBA00023315"/>
    </source>
</evidence>
<keyword evidence="7" id="KW-1185">Reference proteome</keyword>
<evidence type="ECO:0000259" key="5">
    <source>
        <dbReference type="SMART" id="SM00563"/>
    </source>
</evidence>
<sequence>MASVLFFFALLFPLLAILAKNPERHFHRIVKARFIIGFLSSALVGIFYRFRFETPVDWSKPYVMCANHTSNLDITAMVLLCPSDFSFMGKIELLDNPVTGMFFKTIDIPLNRQSKISAFKAFKRANEYIGKGQSVVIFPEGRIGDDFPPRLHDFKNGPFKLAIESQTSILPVVIQNAWQIFWDDAKRFGSRPGVVRVEVLAPVETTGLQQEHADRLRDEVRDAIKKRWNKTDGT</sequence>
<evidence type="ECO:0000313" key="7">
    <source>
        <dbReference type="Proteomes" id="UP001595526"/>
    </source>
</evidence>
<dbReference type="SMART" id="SM00563">
    <property type="entry name" value="PlsC"/>
    <property type="match status" value="1"/>
</dbReference>
<dbReference type="Proteomes" id="UP001595526">
    <property type="component" value="Unassembled WGS sequence"/>
</dbReference>
<dbReference type="CDD" id="cd07989">
    <property type="entry name" value="LPLAT_AGPAT-like"/>
    <property type="match status" value="1"/>
</dbReference>
<name>A0ABV7JFF5_9SPHI</name>
<dbReference type="InterPro" id="IPR002123">
    <property type="entry name" value="Plipid/glycerol_acylTrfase"/>
</dbReference>
<keyword evidence="2" id="KW-0808">Transferase</keyword>
<comment type="caution">
    <text evidence="6">The sequence shown here is derived from an EMBL/GenBank/DDBJ whole genome shotgun (WGS) entry which is preliminary data.</text>
</comment>
<proteinExistence type="predicted"/>
<accession>A0ABV7JFF5</accession>
<dbReference type="GO" id="GO:0016746">
    <property type="term" value="F:acyltransferase activity"/>
    <property type="evidence" value="ECO:0007669"/>
    <property type="project" value="UniProtKB-KW"/>
</dbReference>
<evidence type="ECO:0000313" key="6">
    <source>
        <dbReference type="EMBL" id="MFC3196786.1"/>
    </source>
</evidence>
<protein>
    <submittedName>
        <fullName evidence="6">Lysophospholipid acyltransferase family protein</fullName>
    </submittedName>
</protein>
<reference evidence="7" key="1">
    <citation type="journal article" date="2019" name="Int. J. Syst. Evol. Microbiol.">
        <title>The Global Catalogue of Microorganisms (GCM) 10K type strain sequencing project: providing services to taxonomists for standard genome sequencing and annotation.</title>
        <authorList>
            <consortium name="The Broad Institute Genomics Platform"/>
            <consortium name="The Broad Institute Genome Sequencing Center for Infectious Disease"/>
            <person name="Wu L."/>
            <person name="Ma J."/>
        </authorList>
    </citation>
    <scope>NUCLEOTIDE SEQUENCE [LARGE SCALE GENOMIC DNA]</scope>
    <source>
        <strain evidence="7">KCTC 52416</strain>
    </source>
</reference>
<evidence type="ECO:0000256" key="2">
    <source>
        <dbReference type="ARBA" id="ARBA00022679"/>
    </source>
</evidence>
<dbReference type="PANTHER" id="PTHR10434:SF11">
    <property type="entry name" value="1-ACYL-SN-GLYCEROL-3-PHOSPHATE ACYLTRANSFERASE"/>
    <property type="match status" value="1"/>
</dbReference>
<gene>
    <name evidence="6" type="ORF">ACFOET_04085</name>
</gene>
<evidence type="ECO:0000256" key="4">
    <source>
        <dbReference type="SAM" id="Phobius"/>
    </source>
</evidence>
<dbReference type="PANTHER" id="PTHR10434">
    <property type="entry name" value="1-ACYL-SN-GLYCEROL-3-PHOSPHATE ACYLTRANSFERASE"/>
    <property type="match status" value="1"/>
</dbReference>
<evidence type="ECO:0000256" key="1">
    <source>
        <dbReference type="ARBA" id="ARBA00005189"/>
    </source>
</evidence>
<keyword evidence="4" id="KW-0812">Transmembrane</keyword>
<feature type="transmembrane region" description="Helical" evidence="4">
    <location>
        <begin position="29"/>
        <end position="50"/>
    </location>
</feature>
<feature type="domain" description="Phospholipid/glycerol acyltransferase" evidence="5">
    <location>
        <begin position="62"/>
        <end position="177"/>
    </location>
</feature>
<keyword evidence="3 6" id="KW-0012">Acyltransferase</keyword>
<organism evidence="6 7">
    <name type="scientific">Parapedobacter deserti</name>
    <dbReference type="NCBI Taxonomy" id="1912957"/>
    <lineage>
        <taxon>Bacteria</taxon>
        <taxon>Pseudomonadati</taxon>
        <taxon>Bacteroidota</taxon>
        <taxon>Sphingobacteriia</taxon>
        <taxon>Sphingobacteriales</taxon>
        <taxon>Sphingobacteriaceae</taxon>
        <taxon>Parapedobacter</taxon>
    </lineage>
</organism>
<comment type="pathway">
    <text evidence="1">Lipid metabolism.</text>
</comment>
<dbReference type="RefSeq" id="WP_379019840.1">
    <property type="nucleotide sequence ID" value="NZ_JBHRTA010000009.1"/>
</dbReference>
<keyword evidence="4" id="KW-1133">Transmembrane helix</keyword>
<dbReference type="SUPFAM" id="SSF69593">
    <property type="entry name" value="Glycerol-3-phosphate (1)-acyltransferase"/>
    <property type="match status" value="1"/>
</dbReference>
<dbReference type="EMBL" id="JBHRTA010000009">
    <property type="protein sequence ID" value="MFC3196786.1"/>
    <property type="molecule type" value="Genomic_DNA"/>
</dbReference>